<dbReference type="Gramene" id="PGSC0003DMT400087722">
    <property type="protein sequence ID" value="PGSC0003DMT400087722"/>
    <property type="gene ID" value="PGSC0003DMG400037293"/>
</dbReference>
<proteinExistence type="predicted"/>
<accession>M1DEE9</accession>
<organism evidence="3 4">
    <name type="scientific">Solanum tuberosum</name>
    <name type="common">Potato</name>
    <dbReference type="NCBI Taxonomy" id="4113"/>
    <lineage>
        <taxon>Eukaryota</taxon>
        <taxon>Viridiplantae</taxon>
        <taxon>Streptophyta</taxon>
        <taxon>Embryophyta</taxon>
        <taxon>Tracheophyta</taxon>
        <taxon>Spermatophyta</taxon>
        <taxon>Magnoliopsida</taxon>
        <taxon>eudicotyledons</taxon>
        <taxon>Gunneridae</taxon>
        <taxon>Pentapetalae</taxon>
        <taxon>asterids</taxon>
        <taxon>lamiids</taxon>
        <taxon>Solanales</taxon>
        <taxon>Solanaceae</taxon>
        <taxon>Solanoideae</taxon>
        <taxon>Solaneae</taxon>
        <taxon>Solanum</taxon>
    </lineage>
</organism>
<keyword evidence="4" id="KW-1185">Reference proteome</keyword>
<sequence length="187" mass="20792">MNRAARPWFGTESSNEGLREESKSRLMRPFPRSVSRPTDRTVRPWFETEGGLFGVHLEDSKCGFTTPIHGATNESHRRIVCQTTDHRWGPVVQPSDLGKTQDQKVTPTTVNHSLLVDLRTVQVLSIQITLRSILDLISAASMVSPHTSRTIDTLSILVVAFSFSFVRVSWGLVGLVPIKITIDLVSA</sequence>
<reference evidence="3" key="2">
    <citation type="submission" date="2015-06" db="UniProtKB">
        <authorList>
            <consortium name="EnsemblPlants"/>
        </authorList>
    </citation>
    <scope>IDENTIFICATION</scope>
    <source>
        <strain evidence="3">DM1-3 516 R44</strain>
    </source>
</reference>
<dbReference type="HOGENOM" id="CLU_1450055_0_0_1"/>
<keyword evidence="2" id="KW-0812">Transmembrane</keyword>
<evidence type="ECO:0000256" key="2">
    <source>
        <dbReference type="SAM" id="Phobius"/>
    </source>
</evidence>
<evidence type="ECO:0000313" key="3">
    <source>
        <dbReference type="EnsemblPlants" id="PGSC0003DMT400087722"/>
    </source>
</evidence>
<reference evidence="4" key="1">
    <citation type="journal article" date="2011" name="Nature">
        <title>Genome sequence and analysis of the tuber crop potato.</title>
        <authorList>
            <consortium name="The Potato Genome Sequencing Consortium"/>
        </authorList>
    </citation>
    <scope>NUCLEOTIDE SEQUENCE [LARGE SCALE GENOMIC DNA]</scope>
    <source>
        <strain evidence="4">cv. DM1-3 516 R44</strain>
    </source>
</reference>
<dbReference type="PaxDb" id="4113-PGSC0003DMT400087722"/>
<feature type="transmembrane region" description="Helical" evidence="2">
    <location>
        <begin position="154"/>
        <end position="178"/>
    </location>
</feature>
<dbReference type="EnsemblPlants" id="PGSC0003DMT400087722">
    <property type="protein sequence ID" value="PGSC0003DMT400087722"/>
    <property type="gene ID" value="PGSC0003DMG400037293"/>
</dbReference>
<keyword evidence="2" id="KW-0472">Membrane</keyword>
<dbReference type="InParanoid" id="M1DEE9"/>
<feature type="region of interest" description="Disordered" evidence="1">
    <location>
        <begin position="1"/>
        <end position="24"/>
    </location>
</feature>
<evidence type="ECO:0000313" key="4">
    <source>
        <dbReference type="Proteomes" id="UP000011115"/>
    </source>
</evidence>
<evidence type="ECO:0000256" key="1">
    <source>
        <dbReference type="SAM" id="MobiDB-lite"/>
    </source>
</evidence>
<protein>
    <submittedName>
        <fullName evidence="3">Uncharacterized protein</fullName>
    </submittedName>
</protein>
<keyword evidence="2" id="KW-1133">Transmembrane helix</keyword>
<dbReference type="AlphaFoldDB" id="M1DEE9"/>
<dbReference type="Proteomes" id="UP000011115">
    <property type="component" value="Unassembled WGS sequence"/>
</dbReference>
<name>M1DEE9_SOLTU</name>